<keyword evidence="2" id="KW-1185">Reference proteome</keyword>
<organism evidence="1 2">
    <name type="scientific">Ameiurus melas</name>
    <name type="common">Black bullhead</name>
    <name type="synonym">Silurus melas</name>
    <dbReference type="NCBI Taxonomy" id="219545"/>
    <lineage>
        <taxon>Eukaryota</taxon>
        <taxon>Metazoa</taxon>
        <taxon>Chordata</taxon>
        <taxon>Craniata</taxon>
        <taxon>Vertebrata</taxon>
        <taxon>Euteleostomi</taxon>
        <taxon>Actinopterygii</taxon>
        <taxon>Neopterygii</taxon>
        <taxon>Teleostei</taxon>
        <taxon>Ostariophysi</taxon>
        <taxon>Siluriformes</taxon>
        <taxon>Ictaluridae</taxon>
        <taxon>Ameiurus</taxon>
    </lineage>
</organism>
<dbReference type="AlphaFoldDB" id="A0A7J5ZPD6"/>
<sequence length="89" mass="10636">MCVRVYVRESERVFFFSSLVFLCSPLCRQPEEYWSGREADVDAEHSERDGDRERERVFFRKSSTTDEDELLFFVSPPHHKNNQNRTSLT</sequence>
<evidence type="ECO:0000313" key="1">
    <source>
        <dbReference type="EMBL" id="KAF4071487.1"/>
    </source>
</evidence>
<dbReference type="EMBL" id="JAAGNN010000027">
    <property type="protein sequence ID" value="KAF4071487.1"/>
    <property type="molecule type" value="Genomic_DNA"/>
</dbReference>
<name>A0A7J5ZPD6_AMEME</name>
<protein>
    <submittedName>
        <fullName evidence="1">Uncharacterized protein</fullName>
    </submittedName>
</protein>
<proteinExistence type="predicted"/>
<reference evidence="1 2" key="1">
    <citation type="submission" date="2020-02" db="EMBL/GenBank/DDBJ databases">
        <title>A chromosome-scale genome assembly of the black bullhead catfish (Ameiurus melas).</title>
        <authorList>
            <person name="Wen M."/>
            <person name="Zham M."/>
            <person name="Cabau C."/>
            <person name="Klopp C."/>
            <person name="Donnadieu C."/>
            <person name="Roques C."/>
            <person name="Bouchez O."/>
            <person name="Lampietro C."/>
            <person name="Jouanno E."/>
            <person name="Herpin A."/>
            <person name="Louis A."/>
            <person name="Berthelot C."/>
            <person name="Parey E."/>
            <person name="Roest-Crollius H."/>
            <person name="Braasch I."/>
            <person name="Postlethwait J."/>
            <person name="Robinson-Rechavi M."/>
            <person name="Echchiki A."/>
            <person name="Begum T."/>
            <person name="Montfort J."/>
            <person name="Schartl M."/>
            <person name="Bobe J."/>
            <person name="Guiguen Y."/>
        </authorList>
    </citation>
    <scope>NUCLEOTIDE SEQUENCE [LARGE SCALE GENOMIC DNA]</scope>
    <source>
        <strain evidence="1">M_S1</strain>
        <tissue evidence="1">Blood</tissue>
    </source>
</reference>
<dbReference type="Proteomes" id="UP000593565">
    <property type="component" value="Unassembled WGS sequence"/>
</dbReference>
<comment type="caution">
    <text evidence="1">The sequence shown here is derived from an EMBL/GenBank/DDBJ whole genome shotgun (WGS) entry which is preliminary data.</text>
</comment>
<gene>
    <name evidence="1" type="ORF">AMELA_G00273830</name>
</gene>
<evidence type="ECO:0000313" key="2">
    <source>
        <dbReference type="Proteomes" id="UP000593565"/>
    </source>
</evidence>
<accession>A0A7J5ZPD6</accession>